<feature type="region of interest" description="Disordered" evidence="1">
    <location>
        <begin position="295"/>
        <end position="333"/>
    </location>
</feature>
<proteinExistence type="predicted"/>
<dbReference type="AlphaFoldDB" id="A0A5C6E3Z0"/>
<feature type="compositionally biased region" description="Basic and acidic residues" evidence="1">
    <location>
        <begin position="295"/>
        <end position="309"/>
    </location>
</feature>
<reference evidence="3 4" key="1">
    <citation type="submission" date="2019-02" db="EMBL/GenBank/DDBJ databases">
        <title>Deep-cultivation of Planctomycetes and their phenomic and genomic characterization uncovers novel biology.</title>
        <authorList>
            <person name="Wiegand S."/>
            <person name="Jogler M."/>
            <person name="Boedeker C."/>
            <person name="Pinto D."/>
            <person name="Vollmers J."/>
            <person name="Rivas-Marin E."/>
            <person name="Kohn T."/>
            <person name="Peeters S.H."/>
            <person name="Heuer A."/>
            <person name="Rast P."/>
            <person name="Oberbeckmann S."/>
            <person name="Bunk B."/>
            <person name="Jeske O."/>
            <person name="Meyerdierks A."/>
            <person name="Storesund J.E."/>
            <person name="Kallscheuer N."/>
            <person name="Luecker S."/>
            <person name="Lage O.M."/>
            <person name="Pohl T."/>
            <person name="Merkel B.J."/>
            <person name="Hornburger P."/>
            <person name="Mueller R.-W."/>
            <person name="Bruemmer F."/>
            <person name="Labrenz M."/>
            <person name="Spormann A.M."/>
            <person name="Op Den Camp H."/>
            <person name="Overmann J."/>
            <person name="Amann R."/>
            <person name="Jetten M.S.M."/>
            <person name="Mascher T."/>
            <person name="Medema M.H."/>
            <person name="Devos D.P."/>
            <person name="Kaster A.-K."/>
            <person name="Ovreas L."/>
            <person name="Rohde M."/>
            <person name="Galperin M.Y."/>
            <person name="Jogler C."/>
        </authorList>
    </citation>
    <scope>NUCLEOTIDE SEQUENCE [LARGE SCALE GENOMIC DNA]</scope>
    <source>
        <strain evidence="3 4">Q31b</strain>
    </source>
</reference>
<keyword evidence="2" id="KW-0732">Signal</keyword>
<dbReference type="PROSITE" id="PS51257">
    <property type="entry name" value="PROKAR_LIPOPROTEIN"/>
    <property type="match status" value="1"/>
</dbReference>
<feature type="signal peptide" evidence="2">
    <location>
        <begin position="1"/>
        <end position="26"/>
    </location>
</feature>
<feature type="region of interest" description="Disordered" evidence="1">
    <location>
        <begin position="169"/>
        <end position="279"/>
    </location>
</feature>
<feature type="compositionally biased region" description="Acidic residues" evidence="1">
    <location>
        <begin position="234"/>
        <end position="245"/>
    </location>
</feature>
<evidence type="ECO:0000256" key="1">
    <source>
        <dbReference type="SAM" id="MobiDB-lite"/>
    </source>
</evidence>
<keyword evidence="4" id="KW-1185">Reference proteome</keyword>
<dbReference type="RefSeq" id="WP_146599838.1">
    <property type="nucleotide sequence ID" value="NZ_SJPY01000003.1"/>
</dbReference>
<evidence type="ECO:0000313" key="3">
    <source>
        <dbReference type="EMBL" id="TWU43405.1"/>
    </source>
</evidence>
<name>A0A5C6E3Z0_9BACT</name>
<feature type="compositionally biased region" description="Polar residues" evidence="1">
    <location>
        <begin position="264"/>
        <end position="276"/>
    </location>
</feature>
<accession>A0A5C6E3Z0</accession>
<evidence type="ECO:0000313" key="4">
    <source>
        <dbReference type="Proteomes" id="UP000315471"/>
    </source>
</evidence>
<dbReference type="EMBL" id="SJPY01000003">
    <property type="protein sequence ID" value="TWU43405.1"/>
    <property type="molecule type" value="Genomic_DNA"/>
</dbReference>
<feature type="chain" id="PRO_5022972768" evidence="2">
    <location>
        <begin position="27"/>
        <end position="711"/>
    </location>
</feature>
<feature type="compositionally biased region" description="Basic and acidic residues" evidence="1">
    <location>
        <begin position="169"/>
        <end position="178"/>
    </location>
</feature>
<dbReference type="Proteomes" id="UP000315471">
    <property type="component" value="Unassembled WGS sequence"/>
</dbReference>
<dbReference type="OrthoDB" id="228501at2"/>
<gene>
    <name evidence="3" type="ORF">Q31b_24440</name>
</gene>
<sequence length="711" mass="79253" precursor="true">MIYNTNRFGKRSYLTLLLALSCSSFTAVPSGWAEEASTVSSALELKLTPASEDAVEEVRVARRPKLVDILIKSPEELNRLAKTPEASSVEAVDKARGFERRPKPADPPSLPPRMQQVLPQLPPSQAAPIGSSRTTANAINDGWVARDAIGSKQPLSDPRPIQLAQPVARERQAVRPEEQALPEQKANTKINPPRRESSEQLELFEPVVSVPARPTQAERMRDVAVGEEPQVTPETEESLSDEPSVEESPVAIRRLRIDRDGTPRSLNGNRSPSPSLQRIEDGLAEDAIEIRSLSRADREVSVESKEVRAVPRKKVTKPSESAARSVPRQSVGDQFRVGDQFEEVIIEPNGPQSASPRADAKPAPVIRLDYTGRPAEAIRLTPTVQRMQGSIQNCLQYYYKQTEVANGRSNWGMMHAMMVWGIDTKIIANRRDYSAIAWIAGNNACRGQKLLGLNPQGGIEVKSGIGLQGHQAQFLTVCALAKVPIDYPLYVGRTRFSVLDVVKAEMADCESGDELTFNLIGLAHYLDTDQTWIGADRREWDFERLIREELSQPIVGQTCGGTHRLMAYDHALRKRRIEGKPITGQWSRAAAFTDDFVKYAYTLQNRDGSMSTNWFAGRQDNGDLDRKIQTTGHIIEWLLTHTPDSELQDPRLVNGVRFLLSAMWNERDHDWEIGPKGHALRSLAMFYERVYKVGPAWQTPAMASRQAGSRR</sequence>
<comment type="caution">
    <text evidence="3">The sequence shown here is derived from an EMBL/GenBank/DDBJ whole genome shotgun (WGS) entry which is preliminary data.</text>
</comment>
<evidence type="ECO:0000256" key="2">
    <source>
        <dbReference type="SAM" id="SignalP"/>
    </source>
</evidence>
<feature type="region of interest" description="Disordered" evidence="1">
    <location>
        <begin position="84"/>
        <end position="130"/>
    </location>
</feature>
<organism evidence="3 4">
    <name type="scientific">Novipirellula aureliae</name>
    <dbReference type="NCBI Taxonomy" id="2527966"/>
    <lineage>
        <taxon>Bacteria</taxon>
        <taxon>Pseudomonadati</taxon>
        <taxon>Planctomycetota</taxon>
        <taxon>Planctomycetia</taxon>
        <taxon>Pirellulales</taxon>
        <taxon>Pirellulaceae</taxon>
        <taxon>Novipirellula</taxon>
    </lineage>
</organism>
<feature type="compositionally biased region" description="Basic and acidic residues" evidence="1">
    <location>
        <begin position="91"/>
        <end position="104"/>
    </location>
</feature>
<protein>
    <submittedName>
        <fullName evidence="3">Uncharacterized protein</fullName>
    </submittedName>
</protein>